<keyword evidence="1" id="KW-0678">Repressor</keyword>
<dbReference type="InterPro" id="IPR050109">
    <property type="entry name" value="HTH-type_TetR-like_transc_reg"/>
</dbReference>
<keyword evidence="8" id="KW-1185">Reference proteome</keyword>
<dbReference type="InterPro" id="IPR023772">
    <property type="entry name" value="DNA-bd_HTH_TetR-type_CS"/>
</dbReference>
<organism evidence="7 8">
    <name type="scientific">Paraburkholderia humisilvae</name>
    <dbReference type="NCBI Taxonomy" id="627669"/>
    <lineage>
        <taxon>Bacteria</taxon>
        <taxon>Pseudomonadati</taxon>
        <taxon>Pseudomonadota</taxon>
        <taxon>Betaproteobacteria</taxon>
        <taxon>Burkholderiales</taxon>
        <taxon>Burkholderiaceae</taxon>
        <taxon>Paraburkholderia</taxon>
    </lineage>
</organism>
<protein>
    <submittedName>
        <fullName evidence="7">HTH-type transcriptional regulator TtgR</fullName>
    </submittedName>
</protein>
<evidence type="ECO:0000256" key="5">
    <source>
        <dbReference type="PROSITE-ProRule" id="PRU00335"/>
    </source>
</evidence>
<dbReference type="Pfam" id="PF08361">
    <property type="entry name" value="TetR_C_2"/>
    <property type="match status" value="1"/>
</dbReference>
<evidence type="ECO:0000259" key="6">
    <source>
        <dbReference type="PROSITE" id="PS50977"/>
    </source>
</evidence>
<dbReference type="PANTHER" id="PTHR30055:SF240">
    <property type="entry name" value="HTH-TYPE TRANSCRIPTIONAL REGULATOR ACRR"/>
    <property type="match status" value="1"/>
</dbReference>
<dbReference type="InterPro" id="IPR013572">
    <property type="entry name" value="Tscrpt_reg_MAATS_C"/>
</dbReference>
<keyword evidence="3 5" id="KW-0238">DNA-binding</keyword>
<dbReference type="SUPFAM" id="SSF48498">
    <property type="entry name" value="Tetracyclin repressor-like, C-terminal domain"/>
    <property type="match status" value="1"/>
</dbReference>
<dbReference type="InterPro" id="IPR036271">
    <property type="entry name" value="Tet_transcr_reg_TetR-rel_C_sf"/>
</dbReference>
<name>A0A6J5DDU5_9BURK</name>
<keyword evidence="4" id="KW-0804">Transcription</keyword>
<dbReference type="RefSeq" id="WP_175225841.1">
    <property type="nucleotide sequence ID" value="NZ_CADIKH010000006.1"/>
</dbReference>
<dbReference type="InterPro" id="IPR001647">
    <property type="entry name" value="HTH_TetR"/>
</dbReference>
<dbReference type="Pfam" id="PF00440">
    <property type="entry name" value="TetR_N"/>
    <property type="match status" value="1"/>
</dbReference>
<dbReference type="Gene3D" id="1.10.357.10">
    <property type="entry name" value="Tetracycline Repressor, domain 2"/>
    <property type="match status" value="1"/>
</dbReference>
<dbReference type="EMBL" id="CADIKH010000006">
    <property type="protein sequence ID" value="CAB3751597.1"/>
    <property type="molecule type" value="Genomic_DNA"/>
</dbReference>
<accession>A0A6J5DDU5</accession>
<sequence>MRRTREDALKTRDQILDAAEVTFFQHGFSHTSLAQIAERAGLTRGAIYGHFKNKCEVFNAMAERVKLPMEMLVTATFDPREADPLGRIRDLFMFCLAKAAIEPHSRRVFEVLFTKCEYTEELAPVLERQRTAARDGRARMELGLRNAIDKGQLPPELDTTRAAGVLQMFLGGVLRDWLLDYGSVDLPRDAKFLADACIGMLRNSPALRRHATSAG</sequence>
<dbReference type="InterPro" id="IPR009057">
    <property type="entry name" value="Homeodomain-like_sf"/>
</dbReference>
<evidence type="ECO:0000313" key="8">
    <source>
        <dbReference type="Proteomes" id="UP000494363"/>
    </source>
</evidence>
<evidence type="ECO:0000256" key="4">
    <source>
        <dbReference type="ARBA" id="ARBA00023163"/>
    </source>
</evidence>
<keyword evidence="2" id="KW-0805">Transcription regulation</keyword>
<feature type="domain" description="HTH tetR-type" evidence="6">
    <location>
        <begin position="9"/>
        <end position="69"/>
    </location>
</feature>
<feature type="DNA-binding region" description="H-T-H motif" evidence="5">
    <location>
        <begin position="32"/>
        <end position="51"/>
    </location>
</feature>
<dbReference type="Proteomes" id="UP000494363">
    <property type="component" value="Unassembled WGS sequence"/>
</dbReference>
<dbReference type="PRINTS" id="PR00455">
    <property type="entry name" value="HTHTETR"/>
</dbReference>
<reference evidence="7 8" key="1">
    <citation type="submission" date="2020-04" db="EMBL/GenBank/DDBJ databases">
        <authorList>
            <person name="De Canck E."/>
        </authorList>
    </citation>
    <scope>NUCLEOTIDE SEQUENCE [LARGE SCALE GENOMIC DNA]</scope>
    <source>
        <strain evidence="7 8">LMG 29542</strain>
    </source>
</reference>
<dbReference type="GO" id="GO:0000976">
    <property type="term" value="F:transcription cis-regulatory region binding"/>
    <property type="evidence" value="ECO:0007669"/>
    <property type="project" value="TreeGrafter"/>
</dbReference>
<dbReference type="PROSITE" id="PS01081">
    <property type="entry name" value="HTH_TETR_1"/>
    <property type="match status" value="1"/>
</dbReference>
<evidence type="ECO:0000256" key="1">
    <source>
        <dbReference type="ARBA" id="ARBA00022491"/>
    </source>
</evidence>
<proteinExistence type="predicted"/>
<gene>
    <name evidence="7" type="primary">ttgR_1</name>
    <name evidence="7" type="ORF">LMG29542_01508</name>
</gene>
<dbReference type="PANTHER" id="PTHR30055">
    <property type="entry name" value="HTH-TYPE TRANSCRIPTIONAL REGULATOR RUTR"/>
    <property type="match status" value="1"/>
</dbReference>
<dbReference type="AlphaFoldDB" id="A0A6J5DDU5"/>
<dbReference type="GO" id="GO:0003700">
    <property type="term" value="F:DNA-binding transcription factor activity"/>
    <property type="evidence" value="ECO:0007669"/>
    <property type="project" value="TreeGrafter"/>
</dbReference>
<evidence type="ECO:0000256" key="3">
    <source>
        <dbReference type="ARBA" id="ARBA00023125"/>
    </source>
</evidence>
<evidence type="ECO:0000256" key="2">
    <source>
        <dbReference type="ARBA" id="ARBA00023015"/>
    </source>
</evidence>
<dbReference type="PROSITE" id="PS50977">
    <property type="entry name" value="HTH_TETR_2"/>
    <property type="match status" value="1"/>
</dbReference>
<dbReference type="SUPFAM" id="SSF46689">
    <property type="entry name" value="Homeodomain-like"/>
    <property type="match status" value="1"/>
</dbReference>
<evidence type="ECO:0000313" key="7">
    <source>
        <dbReference type="EMBL" id="CAB3751597.1"/>
    </source>
</evidence>